<gene>
    <name evidence="2" type="ORF">SAMN05421774_10786</name>
</gene>
<proteinExistence type="predicted"/>
<protein>
    <submittedName>
        <fullName evidence="2">Uncharacterized protein</fullName>
    </submittedName>
</protein>
<keyword evidence="1" id="KW-0812">Transmembrane</keyword>
<organism evidence="2 3">
    <name type="scientific">Gemmobacter megaterium</name>
    <dbReference type="NCBI Taxonomy" id="1086013"/>
    <lineage>
        <taxon>Bacteria</taxon>
        <taxon>Pseudomonadati</taxon>
        <taxon>Pseudomonadota</taxon>
        <taxon>Alphaproteobacteria</taxon>
        <taxon>Rhodobacterales</taxon>
        <taxon>Paracoccaceae</taxon>
        <taxon>Gemmobacter</taxon>
    </lineage>
</organism>
<keyword evidence="1" id="KW-1133">Transmembrane helix</keyword>
<keyword evidence="1" id="KW-0472">Membrane</keyword>
<evidence type="ECO:0000256" key="1">
    <source>
        <dbReference type="SAM" id="Phobius"/>
    </source>
</evidence>
<name>A0A1N7Q544_9RHOB</name>
<accession>A0A1N7Q544</accession>
<keyword evidence="3" id="KW-1185">Reference proteome</keyword>
<reference evidence="2 3" key="1">
    <citation type="submission" date="2017-01" db="EMBL/GenBank/DDBJ databases">
        <authorList>
            <person name="Mah S.A."/>
            <person name="Swanson W.J."/>
            <person name="Moy G.W."/>
            <person name="Vacquier V.D."/>
        </authorList>
    </citation>
    <scope>NUCLEOTIDE SEQUENCE [LARGE SCALE GENOMIC DNA]</scope>
    <source>
        <strain evidence="2 3">DSM 26375</strain>
    </source>
</reference>
<dbReference type="Proteomes" id="UP000186141">
    <property type="component" value="Unassembled WGS sequence"/>
</dbReference>
<dbReference type="EMBL" id="FTOT01000007">
    <property type="protein sequence ID" value="SIT17829.1"/>
    <property type="molecule type" value="Genomic_DNA"/>
</dbReference>
<feature type="transmembrane region" description="Helical" evidence="1">
    <location>
        <begin position="34"/>
        <end position="51"/>
    </location>
</feature>
<evidence type="ECO:0000313" key="2">
    <source>
        <dbReference type="EMBL" id="SIT17829.1"/>
    </source>
</evidence>
<sequence length="71" mass="6970">MIMASILVGIVAGSVSFIAGLVTGQGLMSSVGLYVAGGMVGMFAAIAMAGLRQLARSQHSAEQAGLSTAQG</sequence>
<evidence type="ECO:0000313" key="3">
    <source>
        <dbReference type="Proteomes" id="UP000186141"/>
    </source>
</evidence>
<dbReference type="RefSeq" id="WP_076533152.1">
    <property type="nucleotide sequence ID" value="NZ_BMEH01000007.1"/>
</dbReference>
<dbReference type="AlphaFoldDB" id="A0A1N7Q544"/>